<gene>
    <name evidence="2" type="ORF">Cenrod_1369</name>
</gene>
<dbReference type="Proteomes" id="UP000017184">
    <property type="component" value="Chromosome"/>
</dbReference>
<dbReference type="STRING" id="946483.Cenrod_1369"/>
<accession>U5N7G1</accession>
<sequence length="227" mass="25670">MLTRNLLLMAGMLLAAALGALLRPTHYLADELPAIDLERMVPKTVGLWREETNTIAQVVNPQQTEMLQKLYSQTLSRVYIDPAGYRVMLSVAYGKNQSDDLQLHKPEICYPAQGFTLLDKQPIALNMDAQQIPAIRLQTTLGRRVEPVTYWTVVGEYGITSGLEKKWVEWQYALDRRIPDGMLVRVSSVDEDTGRAFEKHREFASALRAALAWDVRQRFLGKPLQGG</sequence>
<proteinExistence type="predicted"/>
<protein>
    <recommendedName>
        <fullName evidence="1">Methanolan biosynthesis EpsI domain-containing protein</fullName>
    </recommendedName>
</protein>
<dbReference type="eggNOG" id="ENOG5030WKQ">
    <property type="taxonomic scope" value="Bacteria"/>
</dbReference>
<dbReference type="OrthoDB" id="8583485at2"/>
<feature type="domain" description="Methanolan biosynthesis EpsI" evidence="1">
    <location>
        <begin position="7"/>
        <end position="212"/>
    </location>
</feature>
<dbReference type="KEGG" id="cbx:Cenrod_1369"/>
<evidence type="ECO:0000313" key="2">
    <source>
        <dbReference type="EMBL" id="AGX87456.1"/>
    </source>
</evidence>
<dbReference type="InterPro" id="IPR054653">
    <property type="entry name" value="EpsI_type_B_pred"/>
</dbReference>
<name>U5N7G1_9BURK</name>
<keyword evidence="3" id="KW-1185">Reference proteome</keyword>
<evidence type="ECO:0000259" key="1">
    <source>
        <dbReference type="Pfam" id="PF11984"/>
    </source>
</evidence>
<dbReference type="EMBL" id="CP004885">
    <property type="protein sequence ID" value="AGX87456.1"/>
    <property type="molecule type" value="Genomic_DNA"/>
</dbReference>
<dbReference type="NCBIfam" id="NF045609">
    <property type="entry name" value="EpsI_type_B"/>
    <property type="match status" value="1"/>
</dbReference>
<evidence type="ECO:0000313" key="3">
    <source>
        <dbReference type="Proteomes" id="UP000017184"/>
    </source>
</evidence>
<organism evidence="2 3">
    <name type="scientific">Candidatus Symbiobacter mobilis CR</name>
    <dbReference type="NCBI Taxonomy" id="946483"/>
    <lineage>
        <taxon>Bacteria</taxon>
        <taxon>Pseudomonadati</taxon>
        <taxon>Pseudomonadota</taxon>
        <taxon>Betaproteobacteria</taxon>
        <taxon>Burkholderiales</taxon>
        <taxon>Comamonadaceae</taxon>
    </lineage>
</organism>
<reference evidence="2 3" key="1">
    <citation type="journal article" date="2013" name="Genome Biol.">
        <title>Genomic analysis reveals key aspects of prokaryotic symbiosis in the phototrophic consortium "Chlorochromatium aggregatum".</title>
        <authorList>
            <person name="Liu Z."/>
            <person name="Muller J."/>
            <person name="Li T."/>
            <person name="Alvey R.M."/>
            <person name="Vogl K."/>
            <person name="Frigaard N.U."/>
            <person name="Rockwell N.C."/>
            <person name="Boyd E.S."/>
            <person name="Tomsho L.P."/>
            <person name="Schuster S.C."/>
            <person name="Henke P."/>
            <person name="Rohde M."/>
            <person name="Overmann J."/>
            <person name="Bryant D.A."/>
        </authorList>
    </citation>
    <scope>NUCLEOTIDE SEQUENCE [LARGE SCALE GENOMIC DNA]</scope>
    <source>
        <strain evidence="2">CR</strain>
    </source>
</reference>
<dbReference type="Pfam" id="PF11984">
    <property type="entry name" value="DUF3485"/>
    <property type="match status" value="1"/>
</dbReference>
<dbReference type="NCBIfam" id="TIGR02914">
    <property type="entry name" value="EpsI_fam"/>
    <property type="match status" value="1"/>
</dbReference>
<dbReference type="InterPro" id="IPR014263">
    <property type="entry name" value="Methanolan_biosynth_EpsI"/>
</dbReference>
<dbReference type="RefSeq" id="WP_022772785.1">
    <property type="nucleotide sequence ID" value="NC_022576.1"/>
</dbReference>
<dbReference type="HOGENOM" id="CLU_1204329_0_0_4"/>
<dbReference type="AlphaFoldDB" id="U5N7G1"/>